<evidence type="ECO:0000256" key="2">
    <source>
        <dbReference type="SAM" id="Phobius"/>
    </source>
</evidence>
<dbReference type="Pfam" id="PF11304">
    <property type="entry name" value="DUF3106"/>
    <property type="match status" value="1"/>
</dbReference>
<comment type="caution">
    <text evidence="3">The sequence shown here is derived from an EMBL/GenBank/DDBJ whole genome shotgun (WGS) entry which is preliminary data.</text>
</comment>
<keyword evidence="2" id="KW-1133">Transmembrane helix</keyword>
<dbReference type="EMBL" id="ACDP02000005">
    <property type="protein sequence ID" value="EEO28897.1"/>
    <property type="molecule type" value="Genomic_DNA"/>
</dbReference>
<dbReference type="AlphaFoldDB" id="C3X6R1"/>
<keyword evidence="2" id="KW-0472">Membrane</keyword>
<dbReference type="InterPro" id="IPR021455">
    <property type="entry name" value="DUF3106"/>
</dbReference>
<keyword evidence="4" id="KW-1185">Reference proteome</keyword>
<feature type="region of interest" description="Disordered" evidence="1">
    <location>
        <begin position="153"/>
        <end position="201"/>
    </location>
</feature>
<dbReference type="Proteomes" id="UP000003973">
    <property type="component" value="Unassembled WGS sequence"/>
</dbReference>
<name>C3X6R1_9BURK</name>
<protein>
    <recommendedName>
        <fullName evidence="5">DUF3106 domain-containing protein</fullName>
    </recommendedName>
</protein>
<feature type="compositionally biased region" description="Basic and acidic residues" evidence="1">
    <location>
        <begin position="172"/>
        <end position="186"/>
    </location>
</feature>
<organism evidence="3 4">
    <name type="scientific">Oxalobacter paraformigenes</name>
    <dbReference type="NCBI Taxonomy" id="556268"/>
    <lineage>
        <taxon>Bacteria</taxon>
        <taxon>Pseudomonadati</taxon>
        <taxon>Pseudomonadota</taxon>
        <taxon>Betaproteobacteria</taxon>
        <taxon>Burkholderiales</taxon>
        <taxon>Oxalobacteraceae</taxon>
        <taxon>Oxalobacter</taxon>
    </lineage>
</organism>
<proteinExistence type="predicted"/>
<evidence type="ECO:0008006" key="5">
    <source>
        <dbReference type="Google" id="ProtNLM"/>
    </source>
</evidence>
<evidence type="ECO:0000313" key="4">
    <source>
        <dbReference type="Proteomes" id="UP000003973"/>
    </source>
</evidence>
<sequence length="201" mass="23542">MNRSNYPKKKSVSLWIAVVVVMVLIAFGAVYTVLPLDNLNVFLGMEDARETISSGNSWGNLTASQKESLAPLEKEWGKFSTPQKRKWLEVAKKMEAMSPEEKQRLQNHIRDWLNLTPEQRRMARQNFLGFKKLNQDKKTEKWQEYQKLPAEKKRELAEKARSKRRLTSLAHDSGRNRVIEPVKQPEKTTQTIQDDTPEYWR</sequence>
<gene>
    <name evidence="3" type="ORF">OFAG_02050</name>
</gene>
<dbReference type="RefSeq" id="WP_005878900.1">
    <property type="nucleotide sequence ID" value="NZ_CABMNL010000001.1"/>
</dbReference>
<dbReference type="eggNOG" id="ENOG5032YRY">
    <property type="taxonomic scope" value="Bacteria"/>
</dbReference>
<evidence type="ECO:0000313" key="3">
    <source>
        <dbReference type="EMBL" id="EEO28897.1"/>
    </source>
</evidence>
<dbReference type="HOGENOM" id="CLU_1365086_0_0_4"/>
<feature type="transmembrane region" description="Helical" evidence="2">
    <location>
        <begin position="12"/>
        <end position="34"/>
    </location>
</feature>
<keyword evidence="2" id="KW-0812">Transmembrane</keyword>
<accession>C3X6R1</accession>
<reference evidence="3" key="1">
    <citation type="submission" date="2011-10" db="EMBL/GenBank/DDBJ databases">
        <title>The Genome Sequence of Oxalobacter formigenes HOxBLS.</title>
        <authorList>
            <consortium name="The Broad Institute Genome Sequencing Platform"/>
            <person name="Earl A."/>
            <person name="Ward D."/>
            <person name="Feldgarden M."/>
            <person name="Gevers D."/>
            <person name="Allison M.J."/>
            <person name="Humphrey S."/>
            <person name="Young S.K."/>
            <person name="Zeng Q."/>
            <person name="Gargeya S."/>
            <person name="Fitzgerald M."/>
            <person name="Haas B."/>
            <person name="Abouelleil A."/>
            <person name="Alvarado L."/>
            <person name="Arachchi H.M."/>
            <person name="Berlin A."/>
            <person name="Brown A."/>
            <person name="Chapman S.B."/>
            <person name="Chen Z."/>
            <person name="Dunbar C."/>
            <person name="Freedman E."/>
            <person name="Gearin G."/>
            <person name="Goldberg J."/>
            <person name="Griggs A."/>
            <person name="Gujja S."/>
            <person name="Heiman D."/>
            <person name="Howarth C."/>
            <person name="Larson L."/>
            <person name="Lui A."/>
            <person name="MacDonald P.J.P."/>
            <person name="Montmayeur A."/>
            <person name="Murphy C."/>
            <person name="Neiman D."/>
            <person name="Pearson M."/>
            <person name="Priest M."/>
            <person name="Roberts A."/>
            <person name="Saif S."/>
            <person name="Shea T."/>
            <person name="Shenoy N."/>
            <person name="Sisk P."/>
            <person name="Stolte C."/>
            <person name="Sykes S."/>
            <person name="Wortman J."/>
            <person name="Nusbaum C."/>
            <person name="Birren B."/>
        </authorList>
    </citation>
    <scope>NUCLEOTIDE SEQUENCE [LARGE SCALE GENOMIC DNA]</scope>
    <source>
        <strain evidence="3">HOxBLS</strain>
    </source>
</reference>
<evidence type="ECO:0000256" key="1">
    <source>
        <dbReference type="SAM" id="MobiDB-lite"/>
    </source>
</evidence>